<name>A0ABR6X5B3_9BURK</name>
<dbReference type="EMBL" id="JACOFW010000013">
    <property type="protein sequence ID" value="MBC3808128.1"/>
    <property type="molecule type" value="Genomic_DNA"/>
</dbReference>
<evidence type="ECO:0008006" key="3">
    <source>
        <dbReference type="Google" id="ProtNLM"/>
    </source>
</evidence>
<dbReference type="Proteomes" id="UP000648257">
    <property type="component" value="Unassembled WGS sequence"/>
</dbReference>
<reference evidence="1 2" key="1">
    <citation type="submission" date="2020-08" db="EMBL/GenBank/DDBJ databases">
        <title>Novel species isolated from subtropical streams in China.</title>
        <authorList>
            <person name="Lu H."/>
        </authorList>
    </citation>
    <scope>NUCLEOTIDE SEQUENCE [LARGE SCALE GENOMIC DNA]</scope>
    <source>
        <strain evidence="1 2">KACC 16656</strain>
    </source>
</reference>
<comment type="caution">
    <text evidence="1">The sequence shown here is derived from an EMBL/GenBank/DDBJ whole genome shotgun (WGS) entry which is preliminary data.</text>
</comment>
<proteinExistence type="predicted"/>
<protein>
    <recommendedName>
        <fullName evidence="3">IrrE N-terminal-like domain-containing protein</fullName>
    </recommendedName>
</protein>
<gene>
    <name evidence="1" type="ORF">H8K52_12310</name>
</gene>
<evidence type="ECO:0000313" key="2">
    <source>
        <dbReference type="Proteomes" id="UP000648257"/>
    </source>
</evidence>
<accession>A0ABR6X5B3</accession>
<sequence>MNMRDSAALKQTMCDFIESLGISIIPRKLEHVTFLPGLDLGPNCIYVDAEKLLYPGDLLHEAGHLAVTTAAQRSAVGSEALELPWPTDGEEIAAVLWSFAAAQHLQIPLEVVFHSDGYKNESQWLIENFQQGQYIGLPFLQWAGLCFDENQAALHQAQPFPVMQKWMRD</sequence>
<organism evidence="1 2">
    <name type="scientific">Undibacterium seohonense</name>
    <dbReference type="NCBI Taxonomy" id="1344950"/>
    <lineage>
        <taxon>Bacteria</taxon>
        <taxon>Pseudomonadati</taxon>
        <taxon>Pseudomonadota</taxon>
        <taxon>Betaproteobacteria</taxon>
        <taxon>Burkholderiales</taxon>
        <taxon>Oxalobacteraceae</taxon>
        <taxon>Undibacterium</taxon>
    </lineage>
</organism>
<evidence type="ECO:0000313" key="1">
    <source>
        <dbReference type="EMBL" id="MBC3808128.1"/>
    </source>
</evidence>
<keyword evidence="2" id="KW-1185">Reference proteome</keyword>